<proteinExistence type="predicted"/>
<evidence type="ECO:0000313" key="4">
    <source>
        <dbReference type="EMBL" id="HIZ73097.1"/>
    </source>
</evidence>
<feature type="transmembrane region" description="Helical" evidence="2">
    <location>
        <begin position="48"/>
        <end position="68"/>
    </location>
</feature>
<gene>
    <name evidence="4" type="ORF">H9964_05920</name>
</gene>
<dbReference type="GO" id="GO:0007165">
    <property type="term" value="P:signal transduction"/>
    <property type="evidence" value="ECO:0007669"/>
    <property type="project" value="TreeGrafter"/>
</dbReference>
<dbReference type="InterPro" id="IPR005151">
    <property type="entry name" value="Tail-specific_protease"/>
</dbReference>
<dbReference type="Proteomes" id="UP000824102">
    <property type="component" value="Unassembled WGS sequence"/>
</dbReference>
<protein>
    <recommendedName>
        <fullName evidence="3">Tail specific protease domain-containing protein</fullName>
    </recommendedName>
</protein>
<feature type="compositionally biased region" description="Basic and acidic residues" evidence="1">
    <location>
        <begin position="1"/>
        <end position="34"/>
    </location>
</feature>
<dbReference type="GO" id="GO:0030288">
    <property type="term" value="C:outer membrane-bounded periplasmic space"/>
    <property type="evidence" value="ECO:0007669"/>
    <property type="project" value="TreeGrafter"/>
</dbReference>
<keyword evidence="2" id="KW-0472">Membrane</keyword>
<dbReference type="SMART" id="SM00245">
    <property type="entry name" value="TSPc"/>
    <property type="match status" value="1"/>
</dbReference>
<keyword evidence="2" id="KW-1133">Transmembrane helix</keyword>
<organism evidence="4 5">
    <name type="scientific">Candidatus Gallimonas intestinavium</name>
    <dbReference type="NCBI Taxonomy" id="2838603"/>
    <lineage>
        <taxon>Bacteria</taxon>
        <taxon>Bacillati</taxon>
        <taxon>Bacillota</taxon>
        <taxon>Clostridia</taxon>
        <taxon>Candidatus Gallimonas</taxon>
    </lineage>
</organism>
<dbReference type="GO" id="GO:0004175">
    <property type="term" value="F:endopeptidase activity"/>
    <property type="evidence" value="ECO:0007669"/>
    <property type="project" value="TreeGrafter"/>
</dbReference>
<reference evidence="4" key="1">
    <citation type="journal article" date="2021" name="PeerJ">
        <title>Extensive microbial diversity within the chicken gut microbiome revealed by metagenomics and culture.</title>
        <authorList>
            <person name="Gilroy R."/>
            <person name="Ravi A."/>
            <person name="Getino M."/>
            <person name="Pursley I."/>
            <person name="Horton D.L."/>
            <person name="Alikhan N.F."/>
            <person name="Baker D."/>
            <person name="Gharbi K."/>
            <person name="Hall N."/>
            <person name="Watson M."/>
            <person name="Adriaenssens E.M."/>
            <person name="Foster-Nyarko E."/>
            <person name="Jarju S."/>
            <person name="Secka A."/>
            <person name="Antonio M."/>
            <person name="Oren A."/>
            <person name="Chaudhuri R.R."/>
            <person name="La Ragione R."/>
            <person name="Hildebrand F."/>
            <person name="Pallen M.J."/>
        </authorList>
    </citation>
    <scope>NUCLEOTIDE SEQUENCE</scope>
    <source>
        <strain evidence="4">ChiW7-2402</strain>
    </source>
</reference>
<accession>A0A9D2G620</accession>
<evidence type="ECO:0000256" key="1">
    <source>
        <dbReference type="SAM" id="MobiDB-lite"/>
    </source>
</evidence>
<evidence type="ECO:0000313" key="5">
    <source>
        <dbReference type="Proteomes" id="UP000824102"/>
    </source>
</evidence>
<dbReference type="Pfam" id="PF03572">
    <property type="entry name" value="Peptidase_S41"/>
    <property type="match status" value="1"/>
</dbReference>
<feature type="region of interest" description="Disordered" evidence="1">
    <location>
        <begin position="1"/>
        <end position="38"/>
    </location>
</feature>
<name>A0A9D2G620_9FIRM</name>
<sequence>MDPEFDRRNAPKEEKDEFFDRVPGERPDEREDLSSPRPTRRQAWTRRLVSLVLALVLLAAGFFIGWVVRYYAIDEDVRSFLWALDVTEEYYYPEGFSREKVLSDAGEDATGAELLSALNKNLDPYSQYYSPEEYAAYVRAGEGQNYDYGISFFVGDDSGTIASVSYNSPAYHAGVRQGMRIFSYFVRADATVSGPEIPFTTYEQFASDVSAVPGGELVLLLGYETTYSGYGYYYITPEEYQRTYCLYRDSGTGAVFTTNGAMSFHEEDRLSALDEDTAYIRIDEFSGNVSEEFERCLQTMESRGRTHLILDLRSNGGGYLDDLQKIASHLMRNAEGKRPPVAVARYKSGLEEVYYAYGNDFYDYFSEDSEVYLLADEHTASASECLIGVLVDYGTLSYDHIYLREAEDGTASTYGKGIMQTSFVAANGAAMKLTVAGIYWPVSDTTIHGVGVTKADGAVAVEAPLIWGEEDAMLDAVIRAACGGLTAELAA</sequence>
<reference evidence="4" key="2">
    <citation type="submission" date="2021-04" db="EMBL/GenBank/DDBJ databases">
        <authorList>
            <person name="Gilroy R."/>
        </authorList>
    </citation>
    <scope>NUCLEOTIDE SEQUENCE</scope>
    <source>
        <strain evidence="4">ChiW7-2402</strain>
    </source>
</reference>
<dbReference type="AlphaFoldDB" id="A0A9D2G620"/>
<dbReference type="InterPro" id="IPR029045">
    <property type="entry name" value="ClpP/crotonase-like_dom_sf"/>
</dbReference>
<comment type="caution">
    <text evidence="4">The sequence shown here is derived from an EMBL/GenBank/DDBJ whole genome shotgun (WGS) entry which is preliminary data.</text>
</comment>
<dbReference type="PANTHER" id="PTHR32060">
    <property type="entry name" value="TAIL-SPECIFIC PROTEASE"/>
    <property type="match status" value="1"/>
</dbReference>
<keyword evidence="2" id="KW-0812">Transmembrane</keyword>
<dbReference type="EMBL" id="DXBB01000079">
    <property type="protein sequence ID" value="HIZ73097.1"/>
    <property type="molecule type" value="Genomic_DNA"/>
</dbReference>
<evidence type="ECO:0000259" key="3">
    <source>
        <dbReference type="SMART" id="SM00245"/>
    </source>
</evidence>
<dbReference type="Gene3D" id="3.90.226.10">
    <property type="entry name" value="2-enoyl-CoA Hydratase, Chain A, domain 1"/>
    <property type="match status" value="1"/>
</dbReference>
<evidence type="ECO:0000256" key="2">
    <source>
        <dbReference type="SAM" id="Phobius"/>
    </source>
</evidence>
<dbReference type="GO" id="GO:0008236">
    <property type="term" value="F:serine-type peptidase activity"/>
    <property type="evidence" value="ECO:0007669"/>
    <property type="project" value="InterPro"/>
</dbReference>
<dbReference type="GO" id="GO:0006508">
    <property type="term" value="P:proteolysis"/>
    <property type="evidence" value="ECO:0007669"/>
    <property type="project" value="InterPro"/>
</dbReference>
<feature type="domain" description="Tail specific protease" evidence="3">
    <location>
        <begin position="239"/>
        <end position="460"/>
    </location>
</feature>
<dbReference type="SUPFAM" id="SSF52096">
    <property type="entry name" value="ClpP/crotonase"/>
    <property type="match status" value="1"/>
</dbReference>
<dbReference type="PANTHER" id="PTHR32060:SF22">
    <property type="entry name" value="CARBOXYL-TERMINAL-PROCESSING PEPTIDASE 3, CHLOROPLASTIC"/>
    <property type="match status" value="1"/>
</dbReference>